<dbReference type="Gene3D" id="3.30.428.10">
    <property type="entry name" value="HIT-like"/>
    <property type="match status" value="1"/>
</dbReference>
<reference evidence="7 8" key="1">
    <citation type="journal article" date="2017" name="ISME J.">
        <title>Potential for microbial H2 and metal transformations associated with novel bacteria and archaea in deep terrestrial subsurface sediments.</title>
        <authorList>
            <person name="Hernsdorf A.W."/>
            <person name="Amano Y."/>
            <person name="Miyakawa K."/>
            <person name="Ise K."/>
            <person name="Suzuki Y."/>
            <person name="Anantharaman K."/>
            <person name="Probst A."/>
            <person name="Burstein D."/>
            <person name="Thomas B.C."/>
            <person name="Banfield J.F."/>
        </authorList>
    </citation>
    <scope>NUCLEOTIDE SEQUENCE [LARGE SCALE GENOMIC DNA]</scope>
    <source>
        <strain evidence="7">HGW-Wallbacteria-1</strain>
    </source>
</reference>
<dbReference type="InterPro" id="IPR019808">
    <property type="entry name" value="Histidine_triad_CS"/>
</dbReference>
<name>A0A2N1PUT2_9BACT</name>
<evidence type="ECO:0000256" key="3">
    <source>
        <dbReference type="PIRSR" id="PIRSR639383-1"/>
    </source>
</evidence>
<evidence type="ECO:0000256" key="1">
    <source>
        <dbReference type="ARBA" id="ARBA00022741"/>
    </source>
</evidence>
<dbReference type="PROSITE" id="PS00892">
    <property type="entry name" value="HIT_1"/>
    <property type="match status" value="1"/>
</dbReference>
<feature type="active site" description="Tele-AMP-histidine intermediate" evidence="3">
    <location>
        <position position="137"/>
    </location>
</feature>
<keyword evidence="1" id="KW-0547">Nucleotide-binding</keyword>
<dbReference type="PANTHER" id="PTHR42997">
    <property type="entry name" value="HIT FAMILY HYDROLASE"/>
    <property type="match status" value="1"/>
</dbReference>
<proteinExistence type="predicted"/>
<feature type="domain" description="HIT" evidence="6">
    <location>
        <begin position="41"/>
        <end position="150"/>
    </location>
</feature>
<evidence type="ECO:0000256" key="2">
    <source>
        <dbReference type="ARBA" id="ARBA00022801"/>
    </source>
</evidence>
<protein>
    <recommendedName>
        <fullName evidence="6">HIT domain-containing protein</fullName>
    </recommendedName>
</protein>
<evidence type="ECO:0000313" key="8">
    <source>
        <dbReference type="Proteomes" id="UP000233256"/>
    </source>
</evidence>
<dbReference type="SUPFAM" id="SSF54197">
    <property type="entry name" value="HIT-like"/>
    <property type="match status" value="1"/>
</dbReference>
<dbReference type="EMBL" id="PGXC01000001">
    <property type="protein sequence ID" value="PKK92101.1"/>
    <property type="molecule type" value="Genomic_DNA"/>
</dbReference>
<organism evidence="7 8">
    <name type="scientific">Candidatus Wallbacteria bacterium HGW-Wallbacteria-1</name>
    <dbReference type="NCBI Taxonomy" id="2013854"/>
    <lineage>
        <taxon>Bacteria</taxon>
        <taxon>Candidatus Walliibacteriota</taxon>
    </lineage>
</organism>
<evidence type="ECO:0000313" key="7">
    <source>
        <dbReference type="EMBL" id="PKK92101.1"/>
    </source>
</evidence>
<gene>
    <name evidence="7" type="ORF">CVV64_01395</name>
</gene>
<feature type="binding site" evidence="4">
    <location>
        <position position="139"/>
    </location>
    <ligand>
        <name>substrate</name>
    </ligand>
</feature>
<comment type="caution">
    <text evidence="7">The sequence shown here is derived from an EMBL/GenBank/DDBJ whole genome shotgun (WGS) entry which is preliminary data.</text>
</comment>
<dbReference type="Proteomes" id="UP000233256">
    <property type="component" value="Unassembled WGS sequence"/>
</dbReference>
<feature type="short sequence motif" description="Histidine triad motif" evidence="5">
    <location>
        <begin position="135"/>
        <end position="139"/>
    </location>
</feature>
<feature type="binding site" evidence="4">
    <location>
        <position position="68"/>
    </location>
    <ligand>
        <name>substrate</name>
    </ligand>
</feature>
<dbReference type="InterPro" id="IPR011146">
    <property type="entry name" value="HIT-like"/>
</dbReference>
<dbReference type="GO" id="GO:0000166">
    <property type="term" value="F:nucleotide binding"/>
    <property type="evidence" value="ECO:0007669"/>
    <property type="project" value="UniProtKB-KW"/>
</dbReference>
<dbReference type="CDD" id="cd01275">
    <property type="entry name" value="FHIT"/>
    <property type="match status" value="1"/>
</dbReference>
<evidence type="ECO:0000256" key="5">
    <source>
        <dbReference type="PROSITE-ProRule" id="PRU00464"/>
    </source>
</evidence>
<accession>A0A2N1PUT2</accession>
<dbReference type="InterPro" id="IPR036265">
    <property type="entry name" value="HIT-like_sf"/>
</dbReference>
<dbReference type="Pfam" id="PF01230">
    <property type="entry name" value="HIT"/>
    <property type="match status" value="1"/>
</dbReference>
<dbReference type="InterPro" id="IPR039383">
    <property type="entry name" value="FHIT"/>
</dbReference>
<dbReference type="PROSITE" id="PS51084">
    <property type="entry name" value="HIT_2"/>
    <property type="match status" value="1"/>
</dbReference>
<dbReference type="PANTHER" id="PTHR42997:SF1">
    <property type="entry name" value="AP-4-A PHOSPHORYLASE"/>
    <property type="match status" value="1"/>
</dbReference>
<dbReference type="GO" id="GO:0016787">
    <property type="term" value="F:hydrolase activity"/>
    <property type="evidence" value="ECO:0007669"/>
    <property type="project" value="UniProtKB-KW"/>
</dbReference>
<dbReference type="AlphaFoldDB" id="A0A2N1PUT2"/>
<sequence>MHRIKGIFRKGIHPLTIERNNLFIPSKLDYARGVRPAVDCILCSIIEGDAVVERLELWRDSNVLVTANIHPYNPGHLMVLPLRHVVDPRDLTPLEWQAMNRTVCKCMSVLEGAYQPSGFNVGFNTGGASGASIDHLHMHIVPRYHRELGFMDIIGGSRIIVEDPVRMVEQLSVFFQGWSSVEENGVEK</sequence>
<keyword evidence="2" id="KW-0378">Hydrolase</keyword>
<evidence type="ECO:0000259" key="6">
    <source>
        <dbReference type="PROSITE" id="PS51084"/>
    </source>
</evidence>
<dbReference type="InterPro" id="IPR052908">
    <property type="entry name" value="AP-4-A_phosphorylase"/>
</dbReference>
<evidence type="ECO:0000256" key="4">
    <source>
        <dbReference type="PIRSR" id="PIRSR639383-2"/>
    </source>
</evidence>